<proteinExistence type="predicted"/>
<accession>A0A5S3WPK9</accession>
<evidence type="ECO:0000313" key="1">
    <source>
        <dbReference type="EMBL" id="TMP29543.1"/>
    </source>
</evidence>
<dbReference type="AlphaFoldDB" id="A0A5S3WPK9"/>
<dbReference type="Proteomes" id="UP000310249">
    <property type="component" value="Unassembled WGS sequence"/>
</dbReference>
<organism evidence="1 2">
    <name type="scientific">Pseudoalteromonas rubra</name>
    <dbReference type="NCBI Taxonomy" id="43658"/>
    <lineage>
        <taxon>Bacteria</taxon>
        <taxon>Pseudomonadati</taxon>
        <taxon>Pseudomonadota</taxon>
        <taxon>Gammaproteobacteria</taxon>
        <taxon>Alteromonadales</taxon>
        <taxon>Pseudoalteromonadaceae</taxon>
        <taxon>Pseudoalteromonas</taxon>
    </lineage>
</organism>
<comment type="caution">
    <text evidence="1">The sequence shown here is derived from an EMBL/GenBank/DDBJ whole genome shotgun (WGS) entry which is preliminary data.</text>
</comment>
<protein>
    <submittedName>
        <fullName evidence="1">Uncharacterized protein</fullName>
    </submittedName>
</protein>
<sequence>MYALFNMCLLYPLGSKATEGFEQAYVPINVGEITTFIPIELRPDAIVKLSSQELDGYTSLAWTPSPQAEYYQIHKFEGGAWQVVATQITGRFYRHKGTGRYRVLACHKYGCSSSNPENSNVSDNLDIKAFYTQNYSAVEVGSPVRVGWELTGATSVTISHAQNGGRSVAQLSALNSGTHAFNVHGDSTFTLTAYGFDGASKSTSINLATVRENPFLNKGIQSDYKQPLFGLNLDIIERTVFQDKHHLIFSTHDGKLYFFRAHKEQNKPVSWQQEWVLTLDGVVNSAPVITEHYLHYNETNAQGQGRTCMVRLADKANVTCSPYEQDALLSSPVIVNNDGNYSAKFTDSLAGSNKKAAGIYAFYRSGKVKILDQKTLLPKPQSFTLAGHLDHPVITTPTLFLNRKNIQGLSEMILVKDQDQVLGVAIPSTESVQLQSRSVGVLSVNALSESKPMTILWKGAL</sequence>
<name>A0A5S3WPK9_9GAMM</name>
<gene>
    <name evidence="1" type="ORF">CWB99_08005</name>
</gene>
<dbReference type="EMBL" id="PNCI01000017">
    <property type="protein sequence ID" value="TMP29543.1"/>
    <property type="molecule type" value="Genomic_DNA"/>
</dbReference>
<evidence type="ECO:0000313" key="2">
    <source>
        <dbReference type="Proteomes" id="UP000310249"/>
    </source>
</evidence>
<reference evidence="1 2" key="1">
    <citation type="submission" date="2018-01" db="EMBL/GenBank/DDBJ databases">
        <authorList>
            <person name="Paulsen S."/>
            <person name="Gram L.K."/>
        </authorList>
    </citation>
    <scope>NUCLEOTIDE SEQUENCE [LARGE SCALE GENOMIC DNA]</scope>
    <source>
        <strain evidence="1 2">S2676</strain>
    </source>
</reference>
<reference evidence="2" key="2">
    <citation type="submission" date="2019-06" db="EMBL/GenBank/DDBJ databases">
        <title>Co-occurence of chitin degradation, pigmentation and bioactivity in marine Pseudoalteromonas.</title>
        <authorList>
            <person name="Sonnenschein E.C."/>
            <person name="Bech P.K."/>
        </authorList>
    </citation>
    <scope>NUCLEOTIDE SEQUENCE [LARGE SCALE GENOMIC DNA]</scope>
    <source>
        <strain evidence="2">S2676</strain>
    </source>
</reference>